<dbReference type="InterPro" id="IPR011711">
    <property type="entry name" value="GntR_C"/>
</dbReference>
<proteinExistence type="predicted"/>
<evidence type="ECO:0000313" key="5">
    <source>
        <dbReference type="EMBL" id="QDO96909.1"/>
    </source>
</evidence>
<dbReference type="Proteomes" id="UP000317496">
    <property type="component" value="Chromosome"/>
</dbReference>
<feature type="domain" description="HTH gntR-type" evidence="4">
    <location>
        <begin position="7"/>
        <end position="74"/>
    </location>
</feature>
<sequence>MKLIRPKSLKELVVEEMRTRIIDGRLRLGAGLSENTLAAELGISKTPVREALQQLKLEGLVEVQPQRGTYVFRLAPEQVVAISELREVLEVAAIAAAIERHHDALVLRMSRIFDGMKAAFDADDNAAYRTLDGEYHDAIIELCGNPYISSAYSLIGFRIQALRSRLSHEASLNKLSIKDHREMLKLVKTRDVPALQALMRGHINQTKQSYLDVLERRDFISDEQEKAS</sequence>
<dbReference type="Gene3D" id="1.10.10.10">
    <property type="entry name" value="Winged helix-like DNA-binding domain superfamily/Winged helix DNA-binding domain"/>
    <property type="match status" value="1"/>
</dbReference>
<dbReference type="PANTHER" id="PTHR43537">
    <property type="entry name" value="TRANSCRIPTIONAL REGULATOR, GNTR FAMILY"/>
    <property type="match status" value="1"/>
</dbReference>
<evidence type="ECO:0000256" key="2">
    <source>
        <dbReference type="ARBA" id="ARBA00023125"/>
    </source>
</evidence>
<accession>A0A516GZG0</accession>
<dbReference type="InterPro" id="IPR036390">
    <property type="entry name" value="WH_DNA-bd_sf"/>
</dbReference>
<dbReference type="KEGG" id="fer:FNB15_06295"/>
<gene>
    <name evidence="5" type="ORF">FNB15_06295</name>
</gene>
<dbReference type="PRINTS" id="PR00035">
    <property type="entry name" value="HTHGNTR"/>
</dbReference>
<dbReference type="PANTHER" id="PTHR43537:SF50">
    <property type="entry name" value="TRANSCRIPTIONAL REGULATORY PROTEIN"/>
    <property type="match status" value="1"/>
</dbReference>
<dbReference type="CDD" id="cd07377">
    <property type="entry name" value="WHTH_GntR"/>
    <property type="match status" value="1"/>
</dbReference>
<name>A0A516GZG0_9PROT</name>
<dbReference type="InterPro" id="IPR008920">
    <property type="entry name" value="TF_FadR/GntR_C"/>
</dbReference>
<dbReference type="OrthoDB" id="9812290at2"/>
<dbReference type="InterPro" id="IPR036388">
    <property type="entry name" value="WH-like_DNA-bd_sf"/>
</dbReference>
<dbReference type="InterPro" id="IPR000524">
    <property type="entry name" value="Tscrpt_reg_HTH_GntR"/>
</dbReference>
<keyword evidence="1" id="KW-0805">Transcription regulation</keyword>
<dbReference type="GO" id="GO:0003700">
    <property type="term" value="F:DNA-binding transcription factor activity"/>
    <property type="evidence" value="ECO:0007669"/>
    <property type="project" value="InterPro"/>
</dbReference>
<dbReference type="SMART" id="SM00895">
    <property type="entry name" value="FCD"/>
    <property type="match status" value="1"/>
</dbReference>
<organism evidence="5 6">
    <name type="scientific">Ferrovibrio terrae</name>
    <dbReference type="NCBI Taxonomy" id="2594003"/>
    <lineage>
        <taxon>Bacteria</taxon>
        <taxon>Pseudomonadati</taxon>
        <taxon>Pseudomonadota</taxon>
        <taxon>Alphaproteobacteria</taxon>
        <taxon>Rhodospirillales</taxon>
        <taxon>Rhodospirillaceae</taxon>
        <taxon>Ferrovibrio</taxon>
    </lineage>
</organism>
<dbReference type="Pfam" id="PF00392">
    <property type="entry name" value="GntR"/>
    <property type="match status" value="1"/>
</dbReference>
<evidence type="ECO:0000313" key="6">
    <source>
        <dbReference type="Proteomes" id="UP000317496"/>
    </source>
</evidence>
<dbReference type="RefSeq" id="WP_144067890.1">
    <property type="nucleotide sequence ID" value="NZ_CP041636.1"/>
</dbReference>
<evidence type="ECO:0000259" key="4">
    <source>
        <dbReference type="PROSITE" id="PS50949"/>
    </source>
</evidence>
<dbReference type="SUPFAM" id="SSF46785">
    <property type="entry name" value="Winged helix' DNA-binding domain"/>
    <property type="match status" value="1"/>
</dbReference>
<dbReference type="AlphaFoldDB" id="A0A516GZG0"/>
<evidence type="ECO:0000256" key="3">
    <source>
        <dbReference type="ARBA" id="ARBA00023163"/>
    </source>
</evidence>
<dbReference type="Gene3D" id="1.20.120.530">
    <property type="entry name" value="GntR ligand-binding domain-like"/>
    <property type="match status" value="1"/>
</dbReference>
<keyword evidence="2" id="KW-0238">DNA-binding</keyword>
<dbReference type="Pfam" id="PF07729">
    <property type="entry name" value="FCD"/>
    <property type="match status" value="1"/>
</dbReference>
<keyword evidence="6" id="KW-1185">Reference proteome</keyword>
<reference evidence="5 6" key="1">
    <citation type="submission" date="2019-07" db="EMBL/GenBank/DDBJ databases">
        <title>Genome sequencing for Ferrovibrio sp. K5.</title>
        <authorList>
            <person name="Park S.-J."/>
        </authorList>
    </citation>
    <scope>NUCLEOTIDE SEQUENCE [LARGE SCALE GENOMIC DNA]</scope>
    <source>
        <strain evidence="5 6">K5</strain>
    </source>
</reference>
<dbReference type="EMBL" id="CP041636">
    <property type="protein sequence ID" value="QDO96909.1"/>
    <property type="molecule type" value="Genomic_DNA"/>
</dbReference>
<dbReference type="SMART" id="SM00345">
    <property type="entry name" value="HTH_GNTR"/>
    <property type="match status" value="1"/>
</dbReference>
<dbReference type="PROSITE" id="PS50949">
    <property type="entry name" value="HTH_GNTR"/>
    <property type="match status" value="1"/>
</dbReference>
<dbReference type="GO" id="GO:0003677">
    <property type="term" value="F:DNA binding"/>
    <property type="evidence" value="ECO:0007669"/>
    <property type="project" value="UniProtKB-KW"/>
</dbReference>
<protein>
    <submittedName>
        <fullName evidence="5">GntR family transcriptional regulator</fullName>
    </submittedName>
</protein>
<keyword evidence="3" id="KW-0804">Transcription</keyword>
<evidence type="ECO:0000256" key="1">
    <source>
        <dbReference type="ARBA" id="ARBA00023015"/>
    </source>
</evidence>
<dbReference type="SUPFAM" id="SSF48008">
    <property type="entry name" value="GntR ligand-binding domain-like"/>
    <property type="match status" value="1"/>
</dbReference>